<gene>
    <name evidence="4" type="primary">Alox5ap</name>
    <name evidence="4" type="ORF">GTO96_0013834</name>
</gene>
<evidence type="ECO:0000313" key="5">
    <source>
        <dbReference type="Proteomes" id="UP000886611"/>
    </source>
</evidence>
<dbReference type="GO" id="GO:0030576">
    <property type="term" value="P:Cajal body organization"/>
    <property type="evidence" value="ECO:0007669"/>
    <property type="project" value="InterPro"/>
</dbReference>
<feature type="compositionally biased region" description="Polar residues" evidence="1">
    <location>
        <begin position="170"/>
        <end position="186"/>
    </location>
</feature>
<dbReference type="PANTHER" id="PTHR15294">
    <property type="entry name" value="RETINOVIN-RELATED"/>
    <property type="match status" value="1"/>
</dbReference>
<dbReference type="InterPro" id="IPR033505">
    <property type="entry name" value="USPL1"/>
</dbReference>
<dbReference type="EMBL" id="JAATIS010008602">
    <property type="protein sequence ID" value="KAG2456690.1"/>
    <property type="molecule type" value="Genomic_DNA"/>
</dbReference>
<proteinExistence type="predicted"/>
<sequence>MNGLEECSDTSLLKAFEGLQPDYVITLNLVELKFGAEGHTLDGGLIYNQSQLCENVPFGGGGCKLVDQSQLLPTVDNVSGPPESCTGFLKQKQEKEMGNQNSKQELHPVCYNSDQEKAVMKSHNFKEVDLTKTDYKNAQSGTFPSVSTPFTLLELNQNRNPRSPHPVSPDSGTCQNDSSSSVANSIKSTVTASSQLSLNSSLPKLFKTKDHRASMNNADMFRGFKSKGLGKSKEAVKKKMLFHGNQTSVLSSPIDNGKDISPKPTHLKSKLHNDTDSLRYKLLKKLKAKKQKLRSLDRLLNSTQTVDEGKNKLNGQQANYSNPDEQFNSSNLIQQVTFTDANSVYTDGSYAAIDSNLNYEELLADLLAADASVFFAHKVELECKTQTSRSFMRTGSPSFERVYCANTPGYIFGKRIISFLFFMSVIGILNNVFIDYVGSDFRAYVQTLTKAFSALPMVAMCAQELSDLLKNFFILRRPIQLSLDPLLGYQREERLYFLNRPRNSHFS</sequence>
<dbReference type="Proteomes" id="UP000886611">
    <property type="component" value="Unassembled WGS sequence"/>
</dbReference>
<feature type="non-terminal residue" evidence="4">
    <location>
        <position position="507"/>
    </location>
</feature>
<name>A0A8X7WVQ5_POLSE</name>
<feature type="domain" description="DUF4650" evidence="3">
    <location>
        <begin position="270"/>
        <end position="383"/>
    </location>
</feature>
<feature type="non-terminal residue" evidence="4">
    <location>
        <position position="1"/>
    </location>
</feature>
<protein>
    <submittedName>
        <fullName evidence="4">AL5AP protein</fullName>
    </submittedName>
</protein>
<evidence type="ECO:0000256" key="2">
    <source>
        <dbReference type="SAM" id="Phobius"/>
    </source>
</evidence>
<dbReference type="InterPro" id="IPR029388">
    <property type="entry name" value="DUF4650"/>
</dbReference>
<keyword evidence="2" id="KW-0812">Transmembrane</keyword>
<keyword evidence="2" id="KW-0472">Membrane</keyword>
<dbReference type="GO" id="GO:0015030">
    <property type="term" value="C:Cajal body"/>
    <property type="evidence" value="ECO:0007669"/>
    <property type="project" value="TreeGrafter"/>
</dbReference>
<evidence type="ECO:0000259" key="3">
    <source>
        <dbReference type="Pfam" id="PF15509"/>
    </source>
</evidence>
<feature type="region of interest" description="Disordered" evidence="1">
    <location>
        <begin position="248"/>
        <end position="272"/>
    </location>
</feature>
<feature type="region of interest" description="Disordered" evidence="1">
    <location>
        <begin position="156"/>
        <end position="186"/>
    </location>
</feature>
<dbReference type="AlphaFoldDB" id="A0A8X7WVQ5"/>
<dbReference type="GO" id="GO:0032183">
    <property type="term" value="F:SUMO binding"/>
    <property type="evidence" value="ECO:0007669"/>
    <property type="project" value="InterPro"/>
</dbReference>
<evidence type="ECO:0000313" key="4">
    <source>
        <dbReference type="EMBL" id="KAG2456690.1"/>
    </source>
</evidence>
<keyword evidence="5" id="KW-1185">Reference proteome</keyword>
<reference evidence="4 5" key="1">
    <citation type="journal article" date="2021" name="Cell">
        <title>Tracing the genetic footprints of vertebrate landing in non-teleost ray-finned fishes.</title>
        <authorList>
            <person name="Bi X."/>
            <person name="Wang K."/>
            <person name="Yang L."/>
            <person name="Pan H."/>
            <person name="Jiang H."/>
            <person name="Wei Q."/>
            <person name="Fang M."/>
            <person name="Yu H."/>
            <person name="Zhu C."/>
            <person name="Cai Y."/>
            <person name="He Y."/>
            <person name="Gan X."/>
            <person name="Zeng H."/>
            <person name="Yu D."/>
            <person name="Zhu Y."/>
            <person name="Jiang H."/>
            <person name="Qiu Q."/>
            <person name="Yang H."/>
            <person name="Zhang Y.E."/>
            <person name="Wang W."/>
            <person name="Zhu M."/>
            <person name="He S."/>
            <person name="Zhang G."/>
        </authorList>
    </citation>
    <scope>NUCLEOTIDE SEQUENCE [LARGE SCALE GENOMIC DNA]</scope>
    <source>
        <strain evidence="4">Bchr_013</strain>
    </source>
</reference>
<organism evidence="4 5">
    <name type="scientific">Polypterus senegalus</name>
    <name type="common">Senegal bichir</name>
    <dbReference type="NCBI Taxonomy" id="55291"/>
    <lineage>
        <taxon>Eukaryota</taxon>
        <taxon>Metazoa</taxon>
        <taxon>Chordata</taxon>
        <taxon>Craniata</taxon>
        <taxon>Vertebrata</taxon>
        <taxon>Euteleostomi</taxon>
        <taxon>Actinopterygii</taxon>
        <taxon>Polypteriformes</taxon>
        <taxon>Polypteridae</taxon>
        <taxon>Polypterus</taxon>
    </lineage>
</organism>
<dbReference type="InterPro" id="IPR023352">
    <property type="entry name" value="MAPEG-like_dom_sf"/>
</dbReference>
<dbReference type="Pfam" id="PF15509">
    <property type="entry name" value="DUF4650"/>
    <property type="match status" value="1"/>
</dbReference>
<comment type="caution">
    <text evidence="4">The sequence shown here is derived from an EMBL/GenBank/DDBJ whole genome shotgun (WGS) entry which is preliminary data.</text>
</comment>
<feature type="transmembrane region" description="Helical" evidence="2">
    <location>
        <begin position="416"/>
        <end position="434"/>
    </location>
</feature>
<keyword evidence="2" id="KW-1133">Transmembrane helix</keyword>
<dbReference type="Gene3D" id="1.20.120.550">
    <property type="entry name" value="Membrane associated eicosanoid/glutathione metabolism-like domain"/>
    <property type="match status" value="1"/>
</dbReference>
<evidence type="ECO:0000256" key="1">
    <source>
        <dbReference type="SAM" id="MobiDB-lite"/>
    </source>
</evidence>
<accession>A0A8X7WVQ5</accession>
<dbReference type="GO" id="GO:0016926">
    <property type="term" value="P:protein desumoylation"/>
    <property type="evidence" value="ECO:0007669"/>
    <property type="project" value="TreeGrafter"/>
</dbReference>
<dbReference type="PANTHER" id="PTHR15294:SF3">
    <property type="entry name" value="SUMO-SPECIFIC ISOPEPTIDASE USPL1"/>
    <property type="match status" value="1"/>
</dbReference>